<keyword evidence="4 7" id="KW-0720">Serine protease</keyword>
<dbReference type="InterPro" id="IPR036852">
    <property type="entry name" value="Peptidase_S8/S53_dom_sf"/>
</dbReference>
<evidence type="ECO:0000256" key="1">
    <source>
        <dbReference type="ARBA" id="ARBA00011073"/>
    </source>
</evidence>
<reference evidence="9" key="1">
    <citation type="submission" date="2013-12" db="EMBL/GenBank/DDBJ databases">
        <title>The Genome Sequence of Aphanomyces astaci APO3.</title>
        <authorList>
            <consortium name="The Broad Institute Genomics Platform"/>
            <person name="Russ C."/>
            <person name="Tyler B."/>
            <person name="van West P."/>
            <person name="Dieguez-Uribeondo J."/>
            <person name="Young S.K."/>
            <person name="Zeng Q."/>
            <person name="Gargeya S."/>
            <person name="Fitzgerald M."/>
            <person name="Abouelleil A."/>
            <person name="Alvarado L."/>
            <person name="Chapman S.B."/>
            <person name="Gainer-Dewar J."/>
            <person name="Goldberg J."/>
            <person name="Griggs A."/>
            <person name="Gujja S."/>
            <person name="Hansen M."/>
            <person name="Howarth C."/>
            <person name="Imamovic A."/>
            <person name="Ireland A."/>
            <person name="Larimer J."/>
            <person name="McCowan C."/>
            <person name="Murphy C."/>
            <person name="Pearson M."/>
            <person name="Poon T.W."/>
            <person name="Priest M."/>
            <person name="Roberts A."/>
            <person name="Saif S."/>
            <person name="Shea T."/>
            <person name="Sykes S."/>
            <person name="Wortman J."/>
            <person name="Nusbaum C."/>
            <person name="Birren B."/>
        </authorList>
    </citation>
    <scope>NUCLEOTIDE SEQUENCE [LARGE SCALE GENOMIC DNA]</scope>
    <source>
        <strain evidence="9">APO3</strain>
    </source>
</reference>
<dbReference type="PROSITE" id="PS51892">
    <property type="entry name" value="SUBTILASE"/>
    <property type="match status" value="1"/>
</dbReference>
<dbReference type="InterPro" id="IPR023828">
    <property type="entry name" value="Peptidase_S8_Ser-AS"/>
</dbReference>
<dbReference type="PROSITE" id="PS00138">
    <property type="entry name" value="SUBTILASE_SER"/>
    <property type="match status" value="1"/>
</dbReference>
<gene>
    <name evidence="9" type="ORF">H257_05698</name>
</gene>
<dbReference type="InterPro" id="IPR000209">
    <property type="entry name" value="Peptidase_S8/S53_dom"/>
</dbReference>
<sequence length="496" mass="52032">MISFASTTGILAAIAHTASSKCLLVHLHGVPSHDGISLYEDLTEHSREAVHAYLRDKFAPAQASFVAQLTSATARANMTMPRAFPLWIQNTVILYDVEDTVEALVHKMNGIATVVEDGIVYLPSMTSTSTASIPRLDDMESSSVQDNVKDLHADEAWSKGWTGTGVVIASIDSGVRYTHNALRGSYRGTQQRDGSVNHDYAFWVPVSQNATALTPDNADLVGHGTHTMGSAVGSGGIGIAPNATWIAARPFNWDGSAAQSDILLAGQWVMCPTTWQGTQAKCHLGADIVSNSFGADSSVHWMDHIVQAWRAAHILPVFASGNVNGFQCGSVMCPGCLREAVAVGALVGSKTLWGGSGKGPSPVGGVVKPDFVAPGVAIRSASSLGDAKFMRLTGTSMATPHVSGAAALVLQACRATTPTGCSVDQVVMQLQQTTTTQSLHKPILVPSTCGGTPYNRFPNNIYGYGLPNVLKATNPSSSSVYTARVADEGVVAVTVA</sequence>
<dbReference type="VEuPathDB" id="FungiDB:H257_05698"/>
<evidence type="ECO:0000256" key="2">
    <source>
        <dbReference type="ARBA" id="ARBA00022670"/>
    </source>
</evidence>
<dbReference type="InterPro" id="IPR051048">
    <property type="entry name" value="Peptidase_S8/S53_subtilisin"/>
</dbReference>
<dbReference type="RefSeq" id="XP_009828941.1">
    <property type="nucleotide sequence ID" value="XM_009830639.1"/>
</dbReference>
<evidence type="ECO:0000256" key="5">
    <source>
        <dbReference type="ARBA" id="ARBA00023529"/>
    </source>
</evidence>
<evidence type="ECO:0000256" key="6">
    <source>
        <dbReference type="ARBA" id="ARBA00023619"/>
    </source>
</evidence>
<organism evidence="9">
    <name type="scientific">Aphanomyces astaci</name>
    <name type="common">Crayfish plague agent</name>
    <dbReference type="NCBI Taxonomy" id="112090"/>
    <lineage>
        <taxon>Eukaryota</taxon>
        <taxon>Sar</taxon>
        <taxon>Stramenopiles</taxon>
        <taxon>Oomycota</taxon>
        <taxon>Saprolegniomycetes</taxon>
        <taxon>Saprolegniales</taxon>
        <taxon>Verrucalvaceae</taxon>
        <taxon>Aphanomyces</taxon>
    </lineage>
</organism>
<dbReference type="PRINTS" id="PR00723">
    <property type="entry name" value="SUBTILISIN"/>
</dbReference>
<feature type="active site" description="Charge relay system" evidence="7">
    <location>
        <position position="172"/>
    </location>
</feature>
<keyword evidence="2 7" id="KW-0645">Protease</keyword>
<keyword evidence="3 7" id="KW-0378">Hydrolase</keyword>
<evidence type="ECO:0000256" key="7">
    <source>
        <dbReference type="PROSITE-ProRule" id="PRU01240"/>
    </source>
</evidence>
<name>W4GQE9_APHAT</name>
<dbReference type="EMBL" id="KI913124">
    <property type="protein sequence ID" value="ETV81083.1"/>
    <property type="molecule type" value="Genomic_DNA"/>
</dbReference>
<dbReference type="OrthoDB" id="206201at2759"/>
<feature type="active site" description="Charge relay system" evidence="7">
    <location>
        <position position="223"/>
    </location>
</feature>
<dbReference type="Gene3D" id="3.40.50.200">
    <property type="entry name" value="Peptidase S8/S53 domain"/>
    <property type="match status" value="1"/>
</dbReference>
<comment type="catalytic activity">
    <reaction evidence="5">
        <text>Hydrolysis of proteins with broad specificity for peptide bonds, and a preference for a large uncharged residue in P1. Hydrolyzes peptide amides.</text>
        <dbReference type="EC" id="3.4.21.62"/>
    </reaction>
</comment>
<feature type="domain" description="Peptidase S8/S53" evidence="8">
    <location>
        <begin position="163"/>
        <end position="436"/>
    </location>
</feature>
<protein>
    <recommendedName>
        <fullName evidence="6">subtilisin</fullName>
        <ecNumber evidence="6">3.4.21.62</ecNumber>
    </recommendedName>
</protein>
<dbReference type="GO" id="GO:0004252">
    <property type="term" value="F:serine-type endopeptidase activity"/>
    <property type="evidence" value="ECO:0007669"/>
    <property type="project" value="UniProtKB-UniRule"/>
</dbReference>
<dbReference type="InterPro" id="IPR015500">
    <property type="entry name" value="Peptidase_S8_subtilisin-rel"/>
</dbReference>
<feature type="active site" description="Charge relay system" evidence="7">
    <location>
        <position position="396"/>
    </location>
</feature>
<dbReference type="Pfam" id="PF00082">
    <property type="entry name" value="Peptidase_S8"/>
    <property type="match status" value="1"/>
</dbReference>
<evidence type="ECO:0000313" key="9">
    <source>
        <dbReference type="EMBL" id="ETV81083.1"/>
    </source>
</evidence>
<dbReference type="SUPFAM" id="SSF52743">
    <property type="entry name" value="Subtilisin-like"/>
    <property type="match status" value="1"/>
</dbReference>
<proteinExistence type="inferred from homology"/>
<dbReference type="EC" id="3.4.21.62" evidence="6"/>
<comment type="similarity">
    <text evidence="1 7">Belongs to the peptidase S8 family.</text>
</comment>
<evidence type="ECO:0000256" key="4">
    <source>
        <dbReference type="ARBA" id="ARBA00022825"/>
    </source>
</evidence>
<dbReference type="GO" id="GO:0006508">
    <property type="term" value="P:proteolysis"/>
    <property type="evidence" value="ECO:0007669"/>
    <property type="project" value="UniProtKB-KW"/>
</dbReference>
<dbReference type="PANTHER" id="PTHR43399">
    <property type="entry name" value="SUBTILISIN-RELATED"/>
    <property type="match status" value="1"/>
</dbReference>
<evidence type="ECO:0000259" key="8">
    <source>
        <dbReference type="Pfam" id="PF00082"/>
    </source>
</evidence>
<dbReference type="GeneID" id="20807694"/>
<evidence type="ECO:0000256" key="3">
    <source>
        <dbReference type="ARBA" id="ARBA00022801"/>
    </source>
</evidence>
<dbReference type="AlphaFoldDB" id="W4GQE9"/>
<dbReference type="PANTHER" id="PTHR43399:SF4">
    <property type="entry name" value="CELL WALL-ASSOCIATED PROTEASE"/>
    <property type="match status" value="1"/>
</dbReference>
<dbReference type="STRING" id="112090.W4GQE9"/>
<accession>W4GQE9</accession>